<evidence type="ECO:0000313" key="4">
    <source>
        <dbReference type="Proteomes" id="UP000484842"/>
    </source>
</evidence>
<dbReference type="RefSeq" id="WP_152871356.1">
    <property type="nucleotide sequence ID" value="NZ_WBSL01000004.1"/>
</dbReference>
<accession>A0A7X1NX61</accession>
<sequence length="122" mass="13887">MKLWRWLMTPDPEPGFTGRKLGRLLIRVLLFTVVATLLSGLLRLAGLGPYLDTVWGTVIFVLLLYIPLFRFLTVDTFVPRRLAGRTQAGTRQQSAARTQRRRERHRYAGVKKSPPRGGGGRR</sequence>
<protein>
    <submittedName>
        <fullName evidence="3">Uncharacterized protein</fullName>
    </submittedName>
</protein>
<feature type="compositionally biased region" description="Basic residues" evidence="1">
    <location>
        <begin position="98"/>
        <end position="109"/>
    </location>
</feature>
<dbReference type="AlphaFoldDB" id="A0A7X1NX61"/>
<feature type="compositionally biased region" description="Low complexity" evidence="1">
    <location>
        <begin position="85"/>
        <end position="97"/>
    </location>
</feature>
<organism evidence="3 4">
    <name type="scientific">Deinococcus terrestris</name>
    <dbReference type="NCBI Taxonomy" id="2651870"/>
    <lineage>
        <taxon>Bacteria</taxon>
        <taxon>Thermotogati</taxon>
        <taxon>Deinococcota</taxon>
        <taxon>Deinococci</taxon>
        <taxon>Deinococcales</taxon>
        <taxon>Deinococcaceae</taxon>
        <taxon>Deinococcus</taxon>
    </lineage>
</organism>
<keyword evidence="4" id="KW-1185">Reference proteome</keyword>
<gene>
    <name evidence="3" type="ORF">F8S09_09970</name>
</gene>
<keyword evidence="2" id="KW-0812">Transmembrane</keyword>
<proteinExistence type="predicted"/>
<dbReference type="EMBL" id="WBSL01000004">
    <property type="protein sequence ID" value="MPY67011.1"/>
    <property type="molecule type" value="Genomic_DNA"/>
</dbReference>
<feature type="transmembrane region" description="Helical" evidence="2">
    <location>
        <begin position="21"/>
        <end position="42"/>
    </location>
</feature>
<dbReference type="Proteomes" id="UP000484842">
    <property type="component" value="Unassembled WGS sequence"/>
</dbReference>
<feature type="transmembrane region" description="Helical" evidence="2">
    <location>
        <begin position="54"/>
        <end position="72"/>
    </location>
</feature>
<feature type="region of interest" description="Disordered" evidence="1">
    <location>
        <begin position="85"/>
        <end position="122"/>
    </location>
</feature>
<keyword evidence="2" id="KW-0472">Membrane</keyword>
<reference evidence="3 4" key="1">
    <citation type="submission" date="2019-10" db="EMBL/GenBank/DDBJ databases">
        <title>Deinococcus sp. isolated from soil.</title>
        <authorList>
            <person name="Li Y."/>
            <person name="Wang J."/>
        </authorList>
    </citation>
    <scope>NUCLEOTIDE SEQUENCE [LARGE SCALE GENOMIC DNA]</scope>
    <source>
        <strain evidence="3 4">SDU3-2</strain>
    </source>
</reference>
<name>A0A7X1NX61_9DEIO</name>
<evidence type="ECO:0000256" key="1">
    <source>
        <dbReference type="SAM" id="MobiDB-lite"/>
    </source>
</evidence>
<comment type="caution">
    <text evidence="3">The sequence shown here is derived from an EMBL/GenBank/DDBJ whole genome shotgun (WGS) entry which is preliminary data.</text>
</comment>
<keyword evidence="2" id="KW-1133">Transmembrane helix</keyword>
<evidence type="ECO:0000256" key="2">
    <source>
        <dbReference type="SAM" id="Phobius"/>
    </source>
</evidence>
<evidence type="ECO:0000313" key="3">
    <source>
        <dbReference type="EMBL" id="MPY67011.1"/>
    </source>
</evidence>